<feature type="domain" description="Homeobox engrailed C-terminal" evidence="1">
    <location>
        <begin position="6"/>
        <end position="30"/>
    </location>
</feature>
<dbReference type="Pfam" id="PF10525">
    <property type="entry name" value="Engrail_1_C_sig"/>
    <property type="match status" value="1"/>
</dbReference>
<evidence type="ECO:0000313" key="2">
    <source>
        <dbReference type="EMBL" id="CAH1979146.1"/>
    </source>
</evidence>
<comment type="caution">
    <text evidence="2">The sequence shown here is derived from an EMBL/GenBank/DDBJ whole genome shotgun (WGS) entry which is preliminary data.</text>
</comment>
<evidence type="ECO:0000313" key="3">
    <source>
        <dbReference type="Proteomes" id="UP001152888"/>
    </source>
</evidence>
<reference evidence="2" key="1">
    <citation type="submission" date="2022-03" db="EMBL/GenBank/DDBJ databases">
        <authorList>
            <person name="Sayadi A."/>
        </authorList>
    </citation>
    <scope>NUCLEOTIDE SEQUENCE</scope>
</reference>
<sequence>MKASGPIAVQLMAQGLYIHSTIPLSEKEDEMQEMPRKTASST</sequence>
<organism evidence="2 3">
    <name type="scientific">Acanthoscelides obtectus</name>
    <name type="common">Bean weevil</name>
    <name type="synonym">Bruchus obtectus</name>
    <dbReference type="NCBI Taxonomy" id="200917"/>
    <lineage>
        <taxon>Eukaryota</taxon>
        <taxon>Metazoa</taxon>
        <taxon>Ecdysozoa</taxon>
        <taxon>Arthropoda</taxon>
        <taxon>Hexapoda</taxon>
        <taxon>Insecta</taxon>
        <taxon>Pterygota</taxon>
        <taxon>Neoptera</taxon>
        <taxon>Endopterygota</taxon>
        <taxon>Coleoptera</taxon>
        <taxon>Polyphaga</taxon>
        <taxon>Cucujiformia</taxon>
        <taxon>Chrysomeloidea</taxon>
        <taxon>Chrysomelidae</taxon>
        <taxon>Bruchinae</taxon>
        <taxon>Bruchini</taxon>
        <taxon>Acanthoscelides</taxon>
    </lineage>
</organism>
<dbReference type="InterPro" id="IPR019549">
    <property type="entry name" value="Homeobox-engrailed_C-terminal"/>
</dbReference>
<proteinExistence type="predicted"/>
<evidence type="ECO:0000259" key="1">
    <source>
        <dbReference type="Pfam" id="PF10525"/>
    </source>
</evidence>
<protein>
    <recommendedName>
        <fullName evidence="1">Homeobox engrailed C-terminal domain-containing protein</fullName>
    </recommendedName>
</protein>
<dbReference type="AlphaFoldDB" id="A0A9P0PB96"/>
<name>A0A9P0PB96_ACAOB</name>
<dbReference type="EMBL" id="CAKOFQ010006876">
    <property type="protein sequence ID" value="CAH1979146.1"/>
    <property type="molecule type" value="Genomic_DNA"/>
</dbReference>
<keyword evidence="3" id="KW-1185">Reference proteome</keyword>
<gene>
    <name evidence="2" type="ORF">ACAOBT_LOCUS13318</name>
</gene>
<accession>A0A9P0PB96</accession>
<dbReference type="Proteomes" id="UP001152888">
    <property type="component" value="Unassembled WGS sequence"/>
</dbReference>